<feature type="region of interest" description="Disordered" evidence="1">
    <location>
        <begin position="161"/>
        <end position="212"/>
    </location>
</feature>
<evidence type="ECO:0000256" key="1">
    <source>
        <dbReference type="SAM" id="MobiDB-lite"/>
    </source>
</evidence>
<feature type="compositionally biased region" description="Basic and acidic residues" evidence="1">
    <location>
        <begin position="282"/>
        <end position="292"/>
    </location>
</feature>
<feature type="compositionally biased region" description="Basic and acidic residues" evidence="1">
    <location>
        <begin position="264"/>
        <end position="273"/>
    </location>
</feature>
<dbReference type="InParanoid" id="F8Q7Z9"/>
<feature type="region of interest" description="Disordered" evidence="1">
    <location>
        <begin position="264"/>
        <end position="312"/>
    </location>
</feature>
<evidence type="ECO:0000313" key="2">
    <source>
        <dbReference type="EMBL" id="EGN95687.1"/>
    </source>
</evidence>
<reference evidence="3" key="1">
    <citation type="journal article" date="2011" name="Science">
        <title>The plant cell wall-decomposing machinery underlies the functional diversity of forest fungi.</title>
        <authorList>
            <person name="Eastwood D.C."/>
            <person name="Floudas D."/>
            <person name="Binder M."/>
            <person name="Majcherczyk A."/>
            <person name="Schneider P."/>
            <person name="Aerts A."/>
            <person name="Asiegbu F.O."/>
            <person name="Baker S.E."/>
            <person name="Barry K."/>
            <person name="Bendiksby M."/>
            <person name="Blumentritt M."/>
            <person name="Coutinho P.M."/>
            <person name="Cullen D."/>
            <person name="de Vries R.P."/>
            <person name="Gathman A."/>
            <person name="Goodell B."/>
            <person name="Henrissat B."/>
            <person name="Ihrmark K."/>
            <person name="Kauserud H."/>
            <person name="Kohler A."/>
            <person name="LaButti K."/>
            <person name="Lapidus A."/>
            <person name="Lavin J.L."/>
            <person name="Lee Y.-H."/>
            <person name="Lindquist E."/>
            <person name="Lilly W."/>
            <person name="Lucas S."/>
            <person name="Morin E."/>
            <person name="Murat C."/>
            <person name="Oguiza J.A."/>
            <person name="Park J."/>
            <person name="Pisabarro A.G."/>
            <person name="Riley R."/>
            <person name="Rosling A."/>
            <person name="Salamov A."/>
            <person name="Schmidt O."/>
            <person name="Schmutz J."/>
            <person name="Skrede I."/>
            <person name="Stenlid J."/>
            <person name="Wiebenga A."/>
            <person name="Xie X."/>
            <person name="Kuees U."/>
            <person name="Hibbett D.S."/>
            <person name="Hoffmeister D."/>
            <person name="Hoegberg N."/>
            <person name="Martin F."/>
            <person name="Grigoriev I.V."/>
            <person name="Watkinson S.C."/>
        </authorList>
    </citation>
    <scope>NUCLEOTIDE SEQUENCE [LARGE SCALE GENOMIC DNA]</scope>
    <source>
        <strain evidence="3">strain S7.3</strain>
    </source>
</reference>
<dbReference type="OrthoDB" id="3249663at2759"/>
<accession>F8Q7Z9</accession>
<feature type="compositionally biased region" description="Basic and acidic residues" evidence="1">
    <location>
        <begin position="380"/>
        <end position="397"/>
    </location>
</feature>
<feature type="region of interest" description="Disordered" evidence="1">
    <location>
        <begin position="367"/>
        <end position="397"/>
    </location>
</feature>
<keyword evidence="3" id="KW-1185">Reference proteome</keyword>
<feature type="region of interest" description="Disordered" evidence="1">
    <location>
        <begin position="1"/>
        <end position="139"/>
    </location>
</feature>
<dbReference type="Proteomes" id="UP000008063">
    <property type="component" value="Unassembled WGS sequence"/>
</dbReference>
<dbReference type="AlphaFoldDB" id="F8Q7Z9"/>
<dbReference type="HOGENOM" id="CLU_031737_0_0_1"/>
<feature type="compositionally biased region" description="Low complexity" evidence="1">
    <location>
        <begin position="20"/>
        <end position="36"/>
    </location>
</feature>
<feature type="compositionally biased region" description="Basic and acidic residues" evidence="1">
    <location>
        <begin position="1"/>
        <end position="10"/>
    </location>
</feature>
<gene>
    <name evidence="2" type="ORF">SERLA73DRAFT_186863</name>
</gene>
<dbReference type="OMA" id="CPESHET"/>
<name>F8Q7Z9_SERL3</name>
<sequence length="397" mass="43638">MLLKYGDGRPDIPISHGHHGSSTDTRPRTTSHTSSRPSHRGSNHASYPRTHFSLDPSRSEFVSQHSAGLPSRHEHLSHPSQHPSRVLVDAPLSHGPEEIRIYPADAEGLTHPSSSGSRPSHRTRYTSEPVRHNPPLTTAEQIIETPSPRYVPTSLNVPQAPQVTYSQSQPTPPSQPPVQTNDRYTAHRAQRSLSSRQPPSIVYAPGRHSSENYAPPTMVYAPHHAPGMTYTVSAPTPKSVFPQYPRITPAPYPYVHSHLASVHEENRLADSRGPRGPRPRSTRPEDMRREPLRTPSPISEGGSGDSGSTYYVIPTPGQKIKVLVGPEASLYTATSTTKSPPSPYSGGSSGFKKPFFNRLFSFASDFSKTSSKAKRLQRSHSLDGPRRSVPHEHSSPR</sequence>
<evidence type="ECO:0000313" key="3">
    <source>
        <dbReference type="Proteomes" id="UP000008063"/>
    </source>
</evidence>
<proteinExistence type="predicted"/>
<organism evidence="3">
    <name type="scientific">Serpula lacrymans var. lacrymans (strain S7.3)</name>
    <name type="common">Dry rot fungus</name>
    <dbReference type="NCBI Taxonomy" id="936435"/>
    <lineage>
        <taxon>Eukaryota</taxon>
        <taxon>Fungi</taxon>
        <taxon>Dikarya</taxon>
        <taxon>Basidiomycota</taxon>
        <taxon>Agaricomycotina</taxon>
        <taxon>Agaricomycetes</taxon>
        <taxon>Agaricomycetidae</taxon>
        <taxon>Boletales</taxon>
        <taxon>Coniophorineae</taxon>
        <taxon>Serpulaceae</taxon>
        <taxon>Serpula</taxon>
    </lineage>
</organism>
<protein>
    <submittedName>
        <fullName evidence="2">Uncharacterized protein</fullName>
    </submittedName>
</protein>
<dbReference type="EMBL" id="GL945485">
    <property type="protein sequence ID" value="EGN95687.1"/>
    <property type="molecule type" value="Genomic_DNA"/>
</dbReference>